<feature type="transmembrane region" description="Helical" evidence="1">
    <location>
        <begin position="80"/>
        <end position="102"/>
    </location>
</feature>
<organism evidence="2 3">
    <name type="scientific">Rhizobium mongolense USDA 1844</name>
    <dbReference type="NCBI Taxonomy" id="1079460"/>
    <lineage>
        <taxon>Bacteria</taxon>
        <taxon>Pseudomonadati</taxon>
        <taxon>Pseudomonadota</taxon>
        <taxon>Alphaproteobacteria</taxon>
        <taxon>Hyphomicrobiales</taxon>
        <taxon>Rhizobiaceae</taxon>
        <taxon>Rhizobium/Agrobacterium group</taxon>
        <taxon>Rhizobium</taxon>
    </lineage>
</organism>
<evidence type="ECO:0000313" key="2">
    <source>
        <dbReference type="EMBL" id="TVZ72999.1"/>
    </source>
</evidence>
<name>A0A559TEK1_9HYPH</name>
<keyword evidence="1" id="KW-0472">Membrane</keyword>
<evidence type="ECO:0000256" key="1">
    <source>
        <dbReference type="SAM" id="Phobius"/>
    </source>
</evidence>
<dbReference type="EMBL" id="VISO01000002">
    <property type="protein sequence ID" value="TVZ72999.1"/>
    <property type="molecule type" value="Genomic_DNA"/>
</dbReference>
<feature type="transmembrane region" description="Helical" evidence="1">
    <location>
        <begin position="41"/>
        <end position="59"/>
    </location>
</feature>
<evidence type="ECO:0000313" key="3">
    <source>
        <dbReference type="Proteomes" id="UP000319824"/>
    </source>
</evidence>
<keyword evidence="1" id="KW-1133">Transmembrane helix</keyword>
<sequence>MVSLVKMLVVIWVLLGLPVFSKMLGADFLPSTDWMAKSGALGIAAGLLTGAMVFLLIIRSIDTQPGSDFKKFCAIIMSPFFGYVIGRNAVIIIGPMILGLVVGHQVELPFTVSNANYSGSKGCRSPIELESLRSSSLKSSGANFVTGDLPAYNQKAATSWKRRLFCV</sequence>
<accession>A0A559TEK1</accession>
<gene>
    <name evidence="2" type="ORF">BCL32_1196</name>
</gene>
<keyword evidence="1" id="KW-0812">Transmembrane</keyword>
<dbReference type="AlphaFoldDB" id="A0A559TEK1"/>
<protein>
    <submittedName>
        <fullName evidence="2">Uncharacterized protein</fullName>
    </submittedName>
</protein>
<reference evidence="2 3" key="1">
    <citation type="submission" date="2019-06" db="EMBL/GenBank/DDBJ databases">
        <title>Pac Bio to generate improved reference genome sequences for organisms with transposon mutant libraries (support for FEBA project).</title>
        <authorList>
            <person name="Blow M."/>
        </authorList>
    </citation>
    <scope>NUCLEOTIDE SEQUENCE [LARGE SCALE GENOMIC DNA]</scope>
    <source>
        <strain evidence="2 3">USDA 1844</strain>
    </source>
</reference>
<proteinExistence type="predicted"/>
<comment type="caution">
    <text evidence="2">The sequence shown here is derived from an EMBL/GenBank/DDBJ whole genome shotgun (WGS) entry which is preliminary data.</text>
</comment>
<dbReference type="Proteomes" id="UP000319824">
    <property type="component" value="Unassembled WGS sequence"/>
</dbReference>